<evidence type="ECO:0000256" key="10">
    <source>
        <dbReference type="ARBA" id="ARBA00023158"/>
    </source>
</evidence>
<organism evidence="15 16">
    <name type="scientific">Methylorubrum podarium</name>
    <dbReference type="NCBI Taxonomy" id="200476"/>
    <lineage>
        <taxon>Bacteria</taxon>
        <taxon>Pseudomonadati</taxon>
        <taxon>Pseudomonadota</taxon>
        <taxon>Alphaproteobacteria</taxon>
        <taxon>Hyphomicrobiales</taxon>
        <taxon>Methylobacteriaceae</taxon>
        <taxon>Methylorubrum</taxon>
    </lineage>
</organism>
<keyword evidence="5" id="KW-0808">Transferase</keyword>
<keyword evidence="6" id="KW-0949">S-adenosyl-L-methionine</keyword>
<comment type="catalytic activity">
    <reaction evidence="12">
        <text>small RNA 3'-end nucleotide + S-adenosyl-L-methionine = small RNA 3'-end 2'-O-methylnucleotide + S-adenosyl-L-homocysteine + H(+)</text>
        <dbReference type="Rhea" id="RHEA:37887"/>
        <dbReference type="Rhea" id="RHEA-COMP:10415"/>
        <dbReference type="Rhea" id="RHEA-COMP:10416"/>
        <dbReference type="ChEBI" id="CHEBI:15378"/>
        <dbReference type="ChEBI" id="CHEBI:57856"/>
        <dbReference type="ChEBI" id="CHEBI:59789"/>
        <dbReference type="ChEBI" id="CHEBI:74896"/>
        <dbReference type="ChEBI" id="CHEBI:74898"/>
        <dbReference type="EC" id="2.1.1.386"/>
    </reaction>
</comment>
<keyword evidence="16" id="KW-1185">Reference proteome</keyword>
<evidence type="ECO:0000256" key="4">
    <source>
        <dbReference type="ARBA" id="ARBA00022603"/>
    </source>
</evidence>
<dbReference type="RefSeq" id="WP_350396631.1">
    <property type="nucleotide sequence ID" value="NZ_JBELQE010000105.1"/>
</dbReference>
<dbReference type="PANTHER" id="PTHR21404:SF3">
    <property type="entry name" value="SMALL RNA 2'-O-METHYLTRANSFERASE"/>
    <property type="match status" value="1"/>
</dbReference>
<keyword evidence="7" id="KW-0479">Metal-binding</keyword>
<evidence type="ECO:0000259" key="13">
    <source>
        <dbReference type="Pfam" id="PF08242"/>
    </source>
</evidence>
<comment type="similarity">
    <text evidence="2">Belongs to the methyltransferase superfamily. HEN1 family.</text>
</comment>
<feature type="domain" description="Hen1 N-terminal" evidence="14">
    <location>
        <begin position="1"/>
        <end position="240"/>
    </location>
</feature>
<evidence type="ECO:0000256" key="11">
    <source>
        <dbReference type="ARBA" id="ARBA00035025"/>
    </source>
</evidence>
<keyword evidence="10" id="KW-0943">RNA-mediated gene silencing</keyword>
<evidence type="ECO:0000259" key="14">
    <source>
        <dbReference type="Pfam" id="PF12623"/>
    </source>
</evidence>
<dbReference type="InterPro" id="IPR029063">
    <property type="entry name" value="SAM-dependent_MTases_sf"/>
</dbReference>
<feature type="domain" description="Methyltransferase type 12" evidence="13">
    <location>
        <begin position="290"/>
        <end position="372"/>
    </location>
</feature>
<dbReference type="Proteomes" id="UP001480955">
    <property type="component" value="Unassembled WGS sequence"/>
</dbReference>
<dbReference type="NCBIfam" id="TIGR04074">
    <property type="entry name" value="bacter_Hen1"/>
    <property type="match status" value="1"/>
</dbReference>
<evidence type="ECO:0000256" key="6">
    <source>
        <dbReference type="ARBA" id="ARBA00022691"/>
    </source>
</evidence>
<keyword evidence="4" id="KW-0489">Methyltransferase</keyword>
<sequence>MFLSIATSHQPATDLGFLLHKNPARVHELDLGFGQAVMFYPEATPQRCEFAITLDIDPIALVRGRQGGGDGLLDQYVNDRPYAASSFLSVAIARGIREAMAGRSRERQPLADTAIPLDAEVAPLPVRGTTDLVGRLFEPLGYHVAVTRHRLDPERPDWGEAPYVTLRLSGTARLSDLLTHLYVLMPVLDDRKHYFVGEDELQKLLARGDGWLAAHPERDLITARYLKRRSSLIKAALAQLVPDEAGPEGQLDPARGDAAETVIERPLRLHERRLDRVAELIAQTGARRVLDLGCGDGKLIARLIRNPAIAEIVGVEVSSQELARADARFTDLPEVQKRKLTLLQGSLIYRDLRLRGFEAAALVEVIEHFELDRLPHLERALFGDARPATVIVTTPNRDHNVMFEGLAPGAFRHPDHRFEWSRREFQGWAQRVAAEHGYSVRFEGVGDAHPEFGAPGQLAVLTR</sequence>
<evidence type="ECO:0000256" key="8">
    <source>
        <dbReference type="ARBA" id="ARBA00022842"/>
    </source>
</evidence>
<dbReference type="Gene3D" id="3.30.1610.20">
    <property type="entry name" value="Hen1, N-terminal domain"/>
    <property type="match status" value="1"/>
</dbReference>
<comment type="cofactor">
    <cofactor evidence="1">
        <name>Mg(2+)</name>
        <dbReference type="ChEBI" id="CHEBI:18420"/>
    </cofactor>
</comment>
<keyword evidence="8" id="KW-0460">Magnesium</keyword>
<name>A0ABV1QSM2_9HYPH</name>
<dbReference type="InterPro" id="IPR024740">
    <property type="entry name" value="Hen1_N"/>
</dbReference>
<evidence type="ECO:0000256" key="1">
    <source>
        <dbReference type="ARBA" id="ARBA00001946"/>
    </source>
</evidence>
<evidence type="ECO:0000256" key="9">
    <source>
        <dbReference type="ARBA" id="ARBA00022884"/>
    </source>
</evidence>
<dbReference type="EC" id="2.1.1.386" evidence="11"/>
<dbReference type="EMBL" id="JBELQE010000105">
    <property type="protein sequence ID" value="MER2252356.1"/>
    <property type="molecule type" value="Genomic_DNA"/>
</dbReference>
<reference evidence="15 16" key="1">
    <citation type="submission" date="2024-06" db="EMBL/GenBank/DDBJ databases">
        <authorList>
            <person name="Campbell A.G."/>
        </authorList>
    </citation>
    <scope>NUCLEOTIDE SEQUENCE [LARGE SCALE GENOMIC DNA]</scope>
    <source>
        <strain evidence="15 16">EM12</strain>
    </source>
</reference>
<evidence type="ECO:0000256" key="12">
    <source>
        <dbReference type="ARBA" id="ARBA00048418"/>
    </source>
</evidence>
<evidence type="ECO:0000256" key="7">
    <source>
        <dbReference type="ARBA" id="ARBA00022723"/>
    </source>
</evidence>
<keyword evidence="9" id="KW-0694">RNA-binding</keyword>
<evidence type="ECO:0000313" key="16">
    <source>
        <dbReference type="Proteomes" id="UP001480955"/>
    </source>
</evidence>
<evidence type="ECO:0000256" key="3">
    <source>
        <dbReference type="ARBA" id="ARBA00021330"/>
    </source>
</evidence>
<dbReference type="InterPro" id="IPR038546">
    <property type="entry name" value="Hen1_N_sf"/>
</dbReference>
<dbReference type="Pfam" id="PF12623">
    <property type="entry name" value="Hen1_L"/>
    <property type="match status" value="1"/>
</dbReference>
<dbReference type="PANTHER" id="PTHR21404">
    <property type="entry name" value="HEN1"/>
    <property type="match status" value="1"/>
</dbReference>
<comment type="caution">
    <text evidence="15">The sequence shown here is derived from an EMBL/GenBank/DDBJ whole genome shotgun (WGS) entry which is preliminary data.</text>
</comment>
<proteinExistence type="inferred from homology"/>
<dbReference type="SUPFAM" id="SSF53335">
    <property type="entry name" value="S-adenosyl-L-methionine-dependent methyltransferases"/>
    <property type="match status" value="1"/>
</dbReference>
<dbReference type="InterPro" id="IPR013217">
    <property type="entry name" value="Methyltransf_12"/>
</dbReference>
<gene>
    <name evidence="15" type="ORF">ABS772_20750</name>
</gene>
<protein>
    <recommendedName>
        <fullName evidence="3">Small RNA 2'-O-methyltransferase</fullName>
        <ecNumber evidence="11">2.1.1.386</ecNumber>
    </recommendedName>
</protein>
<dbReference type="Gene3D" id="3.40.50.150">
    <property type="entry name" value="Vaccinia Virus protein VP39"/>
    <property type="match status" value="1"/>
</dbReference>
<evidence type="ECO:0000256" key="5">
    <source>
        <dbReference type="ARBA" id="ARBA00022679"/>
    </source>
</evidence>
<evidence type="ECO:0000313" key="15">
    <source>
        <dbReference type="EMBL" id="MER2252356.1"/>
    </source>
</evidence>
<dbReference type="InterPro" id="IPR026610">
    <property type="entry name" value="Hen1"/>
</dbReference>
<dbReference type="Pfam" id="PF08242">
    <property type="entry name" value="Methyltransf_12"/>
    <property type="match status" value="1"/>
</dbReference>
<accession>A0ABV1QSM2</accession>
<dbReference type="InterPro" id="IPR024026">
    <property type="entry name" value="3'-RNA_MeTfrase_Hen1_bac"/>
</dbReference>
<dbReference type="CDD" id="cd02440">
    <property type="entry name" value="AdoMet_MTases"/>
    <property type="match status" value="1"/>
</dbReference>
<evidence type="ECO:0000256" key="2">
    <source>
        <dbReference type="ARBA" id="ARBA00009026"/>
    </source>
</evidence>